<dbReference type="OrthoDB" id="4146344at2"/>
<dbReference type="Pfam" id="PF09836">
    <property type="entry name" value="DUF2063"/>
    <property type="match status" value="1"/>
</dbReference>
<dbReference type="EMBL" id="CP003470">
    <property type="protein sequence ID" value="AGG89192.1"/>
    <property type="molecule type" value="Genomic_DNA"/>
</dbReference>
<dbReference type="InterPro" id="IPR018640">
    <property type="entry name" value="DUF2063"/>
</dbReference>
<dbReference type="EMBL" id="CP003470">
    <property type="protein sequence ID" value="AGG89223.1"/>
    <property type="molecule type" value="Genomic_DNA"/>
</dbReference>
<dbReference type="AlphaFoldDB" id="M4NHT0"/>
<evidence type="ECO:0000259" key="1">
    <source>
        <dbReference type="Pfam" id="PF09836"/>
    </source>
</evidence>
<dbReference type="eggNOG" id="COG3219">
    <property type="taxonomic scope" value="Bacteria"/>
</dbReference>
<proteinExistence type="predicted"/>
<evidence type="ECO:0000313" key="5">
    <source>
        <dbReference type="Proteomes" id="UP000011859"/>
    </source>
</evidence>
<evidence type="ECO:0000313" key="3">
    <source>
        <dbReference type="EMBL" id="AGG89192.1"/>
    </source>
</evidence>
<dbReference type="HOGENOM" id="CLU_086594_0_1_6"/>
<organism evidence="4 5">
    <name type="scientific">Rhodanobacter denitrificans</name>
    <dbReference type="NCBI Taxonomy" id="666685"/>
    <lineage>
        <taxon>Bacteria</taxon>
        <taxon>Pseudomonadati</taxon>
        <taxon>Pseudomonadota</taxon>
        <taxon>Gammaproteobacteria</taxon>
        <taxon>Lysobacterales</taxon>
        <taxon>Rhodanobacteraceae</taxon>
        <taxon>Rhodanobacter</taxon>
    </lineage>
</organism>
<feature type="domain" description="Putative DNA-binding" evidence="1">
    <location>
        <begin position="9"/>
        <end position="100"/>
    </location>
</feature>
<dbReference type="InterPro" id="IPR044922">
    <property type="entry name" value="DUF2063_N_sf"/>
</dbReference>
<accession>M4NHT0</accession>
<dbReference type="Proteomes" id="UP000011859">
    <property type="component" value="Chromosome"/>
</dbReference>
<evidence type="ECO:0000313" key="2">
    <source>
        <dbReference type="EMBL" id="AGG88981.1"/>
    </source>
</evidence>
<dbReference type="RefSeq" id="WP_015447709.1">
    <property type="nucleotide sequence ID" value="NC_020541.1"/>
</dbReference>
<dbReference type="Gene3D" id="1.10.150.690">
    <property type="entry name" value="DUF2063"/>
    <property type="match status" value="1"/>
</dbReference>
<evidence type="ECO:0000313" key="4">
    <source>
        <dbReference type="EMBL" id="AGG89223.1"/>
    </source>
</evidence>
<protein>
    <recommendedName>
        <fullName evidence="1">Putative DNA-binding domain-containing protein</fullName>
    </recommendedName>
</protein>
<dbReference type="KEGG" id="rhd:R2APBS1_2070"/>
<dbReference type="KEGG" id="rhd:R2APBS1_2102"/>
<dbReference type="KEGG" id="rhd:R2APBS1_1857"/>
<reference evidence="4 5" key="1">
    <citation type="submission" date="2012-04" db="EMBL/GenBank/DDBJ databases">
        <title>Complete genome of Rhodanobacter sp. 2APBS1.</title>
        <authorList>
            <consortium name="US DOE Joint Genome Institute"/>
            <person name="Huntemann M."/>
            <person name="Wei C.-L."/>
            <person name="Han J."/>
            <person name="Detter J.C."/>
            <person name="Han C."/>
            <person name="Tapia R."/>
            <person name="Munk A.C.C."/>
            <person name="Chen A."/>
            <person name="Krypides N."/>
            <person name="Mavromatis K."/>
            <person name="Markowitz V."/>
            <person name="Szeto E."/>
            <person name="Ivanova N."/>
            <person name="Mikhailova N."/>
            <person name="Ovchinnikova G."/>
            <person name="Pagani I."/>
            <person name="Pati A."/>
            <person name="Goodwin L."/>
            <person name="Peters L."/>
            <person name="Pitluck S."/>
            <person name="Woyke T."/>
            <person name="Prakash O."/>
            <person name="Elkins J."/>
            <person name="Brown S."/>
            <person name="Palumbo A."/>
            <person name="Hemme C."/>
            <person name="Zhou J."/>
            <person name="Watson D."/>
            <person name="Jardine P."/>
            <person name="Kostka J."/>
            <person name="Green S."/>
        </authorList>
    </citation>
    <scope>NUCLEOTIDE SEQUENCE [LARGE SCALE GENOMIC DNA]</scope>
    <source>
        <strain evidence="4 5">2APBS1</strain>
    </source>
</reference>
<dbReference type="STRING" id="666685.R2APBS1_1857"/>
<keyword evidence="5" id="KW-1185">Reference proteome</keyword>
<name>M4NHT0_9GAMM</name>
<dbReference type="EMBL" id="CP003470">
    <property type="protein sequence ID" value="AGG88981.1"/>
    <property type="molecule type" value="Genomic_DNA"/>
</dbReference>
<sequence>MVTAPTLLELQRGFANAVLDRGSDLAQWVVGAGLAPAARLQVYGNAIASTQIETLRATYPAVQALVGEAFFEAAATRYRLHHPSTRGNLQAFGGAFAAFLATMPEAAALAYLPDVAQLEWLRQQSALAAEASPLAPATLDDTTSLSWRLHPSVRLLGSTHPVLTIWRYATAPEGERLQLDGRGEQVVLWRDGGEVAMTVLDAASFACIAALIDTRDLEAAYAAARAIDGAFDLAVCLRSLLKHQLIAAG</sequence>
<gene>
    <name evidence="2" type="ORF">R2APBS1_1857</name>
    <name evidence="3" type="ORF">R2APBS1_2070</name>
    <name evidence="4" type="ORF">R2APBS1_2102</name>
</gene>